<reference evidence="2 3" key="1">
    <citation type="journal article" name="Sci. Rep.">
        <title>Genome-scale phylogenetic analyses confirm Olpidium as the closest living zoosporic fungus to the non-flagellated, terrestrial fungi.</title>
        <authorList>
            <person name="Chang Y."/>
            <person name="Rochon D."/>
            <person name="Sekimoto S."/>
            <person name="Wang Y."/>
            <person name="Chovatia M."/>
            <person name="Sandor L."/>
            <person name="Salamov A."/>
            <person name="Grigoriev I.V."/>
            <person name="Stajich J.E."/>
            <person name="Spatafora J.W."/>
        </authorList>
    </citation>
    <scope>NUCLEOTIDE SEQUENCE [LARGE SCALE GENOMIC DNA]</scope>
    <source>
        <strain evidence="2">S191</strain>
    </source>
</reference>
<feature type="region of interest" description="Disordered" evidence="1">
    <location>
        <begin position="1"/>
        <end position="115"/>
    </location>
</feature>
<gene>
    <name evidence="2" type="ORF">BJ554DRAFT_4794</name>
</gene>
<feature type="compositionally biased region" description="Acidic residues" evidence="1">
    <location>
        <begin position="76"/>
        <end position="99"/>
    </location>
</feature>
<comment type="caution">
    <text evidence="2">The sequence shown here is derived from an EMBL/GenBank/DDBJ whole genome shotgun (WGS) entry which is preliminary data.</text>
</comment>
<feature type="non-terminal residue" evidence="2">
    <location>
        <position position="1"/>
    </location>
</feature>
<evidence type="ECO:0000313" key="3">
    <source>
        <dbReference type="Proteomes" id="UP000673691"/>
    </source>
</evidence>
<feature type="region of interest" description="Disordered" evidence="1">
    <location>
        <begin position="300"/>
        <end position="321"/>
    </location>
</feature>
<sequence length="514" mass="53791">TSREPSFILPSPRRTSSTTGVRRTCLRRHAPAGRAGAQVRPGDGAPGGAGEASSAASGGARSGEGGGARGTGPPTPDEEEVEEEEYQKEEEEDEGDEEESRAVRNLAASERSSGEIEAARVAAALSFRPSRPGRGAAPGAAPRGVRVADGRSPSDAALRGGPLRQRPLIRPARGGCLGAAAAAAAAGVPARRGGGREIAGVLSARRAPLVAVRRGRPVGSPAADELGIPAIVLRRVREVAPPSVGHLFVRVRTVRDVGARAAVRAPPPLPAAARPGLPDDIAADGAAAAGFRARQGVFRSRKAAARRRRPPPHELVQSGLGTGGRLSGAVSALPRTAVVTAAARFGLERPQAQAFQGAQSVRCLRCIWRAGLSPKLYRKWAPRNGRLRAGGLFSTAAGSLVAYRRLGLTTSLDHWSQKSRRAPGRLRLIRERVSVFDGEGRIGPPPHGRQVRVEFPPLRERRRQRAGFPDPGDSRRAVSVAIAADNGVRGKRDQLPPPGLPLRPAVDGAAPVRR</sequence>
<feature type="compositionally biased region" description="Low complexity" evidence="1">
    <location>
        <begin position="129"/>
        <end position="144"/>
    </location>
</feature>
<dbReference type="Proteomes" id="UP000673691">
    <property type="component" value="Unassembled WGS sequence"/>
</dbReference>
<dbReference type="AlphaFoldDB" id="A0A8H7ZM52"/>
<evidence type="ECO:0000313" key="2">
    <source>
        <dbReference type="EMBL" id="KAG5455700.1"/>
    </source>
</evidence>
<protein>
    <submittedName>
        <fullName evidence="2">Uncharacterized protein</fullName>
    </submittedName>
</protein>
<feature type="region of interest" description="Disordered" evidence="1">
    <location>
        <begin position="483"/>
        <end position="514"/>
    </location>
</feature>
<feature type="compositionally biased region" description="Gly residues" evidence="1">
    <location>
        <begin position="60"/>
        <end position="70"/>
    </location>
</feature>
<keyword evidence="3" id="KW-1185">Reference proteome</keyword>
<feature type="region of interest" description="Disordered" evidence="1">
    <location>
        <begin position="129"/>
        <end position="162"/>
    </location>
</feature>
<feature type="compositionally biased region" description="Low complexity" evidence="1">
    <location>
        <begin position="11"/>
        <end position="23"/>
    </location>
</feature>
<proteinExistence type="predicted"/>
<dbReference type="EMBL" id="JAEFCI010012928">
    <property type="protein sequence ID" value="KAG5455700.1"/>
    <property type="molecule type" value="Genomic_DNA"/>
</dbReference>
<accession>A0A8H7ZM52</accession>
<name>A0A8H7ZM52_9FUNG</name>
<organism evidence="2 3">
    <name type="scientific">Olpidium bornovanus</name>
    <dbReference type="NCBI Taxonomy" id="278681"/>
    <lineage>
        <taxon>Eukaryota</taxon>
        <taxon>Fungi</taxon>
        <taxon>Fungi incertae sedis</taxon>
        <taxon>Olpidiomycota</taxon>
        <taxon>Olpidiomycotina</taxon>
        <taxon>Olpidiomycetes</taxon>
        <taxon>Olpidiales</taxon>
        <taxon>Olpidiaceae</taxon>
        <taxon>Olpidium</taxon>
    </lineage>
</organism>
<evidence type="ECO:0000256" key="1">
    <source>
        <dbReference type="SAM" id="MobiDB-lite"/>
    </source>
</evidence>
<feature type="compositionally biased region" description="Basic residues" evidence="1">
    <location>
        <begin position="300"/>
        <end position="310"/>
    </location>
</feature>